<dbReference type="PANTHER" id="PTHR24157">
    <property type="entry name" value="ANKYRIN REPEAT, SAM AND BASIC LEUCINE ZIPPER DOMAIN-CONTAINING PROTEIN 1"/>
    <property type="match status" value="1"/>
</dbReference>
<comment type="caution">
    <text evidence="2">The sequence shown here is derived from an EMBL/GenBank/DDBJ whole genome shotgun (WGS) entry which is preliminary data.</text>
</comment>
<dbReference type="PANTHER" id="PTHR24157:SF3">
    <property type="entry name" value="ANKYRIN REPEAT, SAM AND BASIC LEUCINE ZIPPER DOMAIN-CONTAINING PROTEIN 1"/>
    <property type="match status" value="1"/>
</dbReference>
<sequence length="553" mass="60454">MGHSAALAAAVAPEQEQVWKLKKAISGGDAGLLGQLLDTGVDVDYRLSFGWTLLMCAVHNAHYEVAKLLLDRGASANFSKDQYTVLMIACMASASEARIAKCVELLLSWKADPNIHNRSRMTPLMVAAREGYCQVINLLVSCGAELNAQDSSGYTALAIAVQCGQTEAVLKLLQLGAHKNIRTKAGQSLLDLAKVYQQAEVVHTDTVPALIGQILVSHRDVAGNGDEIPGEESPLFLKGNSEPLTVIKESSVKLGDIDVFLCGLNLEHLSETMLIGIMDPDDQRKILSSFKEVHVDQMEVDMFMKLENIDSCEELHSFLVSLRQHCCYLTDMVQDVMRKFPKQRSEIVLSLDPRKECQAVCSDLVILTGDLHKEVVCLRSLFDQLEPGEEPLWLPTPAPPSIWRRLALRGGVGPHDGPSGGAGLNAGQLVPQAGWAKRLRNITHSFGENTHELRELVCEECQHGSEGAEARSEEDEEGQLLLGVDGHLVEHCLQQKREKMSHTQLQAAAGAVEQVEGTFHPLPVLQVEEGVGDGLAIPPLEDVLWGQYEALHF</sequence>
<feature type="repeat" description="ANK" evidence="1">
    <location>
        <begin position="49"/>
        <end position="81"/>
    </location>
</feature>
<dbReference type="AlphaFoldDB" id="A0A0N8K135"/>
<organism evidence="2 3">
    <name type="scientific">Scleropages formosus</name>
    <name type="common">Asian bonytongue</name>
    <name type="synonym">Osteoglossum formosum</name>
    <dbReference type="NCBI Taxonomy" id="113540"/>
    <lineage>
        <taxon>Eukaryota</taxon>
        <taxon>Metazoa</taxon>
        <taxon>Chordata</taxon>
        <taxon>Craniata</taxon>
        <taxon>Vertebrata</taxon>
        <taxon>Euteleostomi</taxon>
        <taxon>Actinopterygii</taxon>
        <taxon>Neopterygii</taxon>
        <taxon>Teleostei</taxon>
        <taxon>Osteoglossocephala</taxon>
        <taxon>Osteoglossomorpha</taxon>
        <taxon>Osteoglossiformes</taxon>
        <taxon>Osteoglossidae</taxon>
        <taxon>Scleropages</taxon>
    </lineage>
</organism>
<dbReference type="STRING" id="113540.ENSSFOP00015020466"/>
<dbReference type="SUPFAM" id="SSF48403">
    <property type="entry name" value="Ankyrin repeat"/>
    <property type="match status" value="1"/>
</dbReference>
<dbReference type="Gene3D" id="1.25.40.20">
    <property type="entry name" value="Ankyrin repeat-containing domain"/>
    <property type="match status" value="2"/>
</dbReference>
<dbReference type="InterPro" id="IPR002110">
    <property type="entry name" value="Ankyrin_rpt"/>
</dbReference>
<dbReference type="Proteomes" id="UP000034805">
    <property type="component" value="Unassembled WGS sequence"/>
</dbReference>
<gene>
    <name evidence="2" type="ORF">Z043_107058</name>
</gene>
<dbReference type="GO" id="GO:0071546">
    <property type="term" value="C:pi-body"/>
    <property type="evidence" value="ECO:0007669"/>
    <property type="project" value="TreeGrafter"/>
</dbReference>
<keyword evidence="1" id="KW-0040">ANK repeat</keyword>
<feature type="repeat" description="ANK" evidence="1">
    <location>
        <begin position="152"/>
        <end position="184"/>
    </location>
</feature>
<proteinExistence type="predicted"/>
<dbReference type="InterPro" id="IPR036770">
    <property type="entry name" value="Ankyrin_rpt-contain_sf"/>
</dbReference>
<accession>A0A0N8K135</accession>
<evidence type="ECO:0000313" key="3">
    <source>
        <dbReference type="Proteomes" id="UP000034805"/>
    </source>
</evidence>
<name>A0A0N8K135_SCLFO</name>
<dbReference type="EMBL" id="JARO02002010">
    <property type="protein sequence ID" value="KPP73833.1"/>
    <property type="molecule type" value="Genomic_DNA"/>
</dbReference>
<dbReference type="PROSITE" id="PS50297">
    <property type="entry name" value="ANK_REP_REGION"/>
    <property type="match status" value="3"/>
</dbReference>
<evidence type="ECO:0000256" key="1">
    <source>
        <dbReference type="PROSITE-ProRule" id="PRU00023"/>
    </source>
</evidence>
<reference evidence="2 3" key="1">
    <citation type="submission" date="2015-08" db="EMBL/GenBank/DDBJ databases">
        <title>The genome of the Asian arowana (Scleropages formosus).</title>
        <authorList>
            <person name="Tan M.H."/>
            <person name="Gan H.M."/>
            <person name="Croft L.J."/>
            <person name="Austin C.M."/>
        </authorList>
    </citation>
    <scope>NUCLEOTIDE SEQUENCE [LARGE SCALE GENOMIC DNA]</scope>
    <source>
        <strain evidence="2">Aro1</strain>
    </source>
</reference>
<evidence type="ECO:0000313" key="2">
    <source>
        <dbReference type="EMBL" id="KPP73833.1"/>
    </source>
</evidence>
<dbReference type="Pfam" id="PF12796">
    <property type="entry name" value="Ank_2"/>
    <property type="match status" value="1"/>
</dbReference>
<dbReference type="PROSITE" id="PS50088">
    <property type="entry name" value="ANK_REPEAT"/>
    <property type="match status" value="3"/>
</dbReference>
<feature type="repeat" description="ANK" evidence="1">
    <location>
        <begin position="119"/>
        <end position="151"/>
    </location>
</feature>
<dbReference type="Pfam" id="PF13637">
    <property type="entry name" value="Ank_4"/>
    <property type="match status" value="1"/>
</dbReference>
<protein>
    <submittedName>
        <fullName evidence="2">Ankyrin repeat, SAM and basic leucine zipper domain-containing protein 1-like</fullName>
    </submittedName>
</protein>
<dbReference type="SMART" id="SM00248">
    <property type="entry name" value="ANK"/>
    <property type="match status" value="5"/>
</dbReference>